<protein>
    <submittedName>
        <fullName evidence="8">LPS O-antigen length regulator</fullName>
    </submittedName>
</protein>
<keyword evidence="9" id="KW-1185">Reference proteome</keyword>
<organism evidence="8 9">
    <name type="scientific">Ferrimonas sediminicola</name>
    <dbReference type="NCBI Taxonomy" id="2569538"/>
    <lineage>
        <taxon>Bacteria</taxon>
        <taxon>Pseudomonadati</taxon>
        <taxon>Pseudomonadota</taxon>
        <taxon>Gammaproteobacteria</taxon>
        <taxon>Alteromonadales</taxon>
        <taxon>Ferrimonadaceae</taxon>
        <taxon>Ferrimonas</taxon>
    </lineage>
</organism>
<evidence type="ECO:0000313" key="9">
    <source>
        <dbReference type="Proteomes" id="UP000305674"/>
    </source>
</evidence>
<name>A0A4U1B911_9GAMM</name>
<evidence type="ECO:0000313" key="8">
    <source>
        <dbReference type="EMBL" id="TKB46468.1"/>
    </source>
</evidence>
<keyword evidence="2" id="KW-1003">Cell membrane</keyword>
<dbReference type="PANTHER" id="PTHR32309">
    <property type="entry name" value="TYROSINE-PROTEIN KINASE"/>
    <property type="match status" value="1"/>
</dbReference>
<keyword evidence="4 6" id="KW-1133">Transmembrane helix</keyword>
<dbReference type="OrthoDB" id="9775724at2"/>
<dbReference type="EMBL" id="SWCI01000021">
    <property type="protein sequence ID" value="TKB46468.1"/>
    <property type="molecule type" value="Genomic_DNA"/>
</dbReference>
<dbReference type="Proteomes" id="UP000305674">
    <property type="component" value="Unassembled WGS sequence"/>
</dbReference>
<reference evidence="8 9" key="1">
    <citation type="submission" date="2019-04" db="EMBL/GenBank/DDBJ databases">
        <authorList>
            <person name="Hwang J.C."/>
        </authorList>
    </citation>
    <scope>NUCLEOTIDE SEQUENCE [LARGE SCALE GENOMIC DNA]</scope>
    <source>
        <strain evidence="8 9">IMCC35001</strain>
    </source>
</reference>
<dbReference type="InterPro" id="IPR003856">
    <property type="entry name" value="LPS_length_determ_N"/>
</dbReference>
<dbReference type="InterPro" id="IPR050445">
    <property type="entry name" value="Bact_polysacc_biosynth/exp"/>
</dbReference>
<dbReference type="Pfam" id="PF02706">
    <property type="entry name" value="Wzz"/>
    <property type="match status" value="1"/>
</dbReference>
<evidence type="ECO:0000256" key="5">
    <source>
        <dbReference type="ARBA" id="ARBA00023136"/>
    </source>
</evidence>
<evidence type="ECO:0000259" key="7">
    <source>
        <dbReference type="Pfam" id="PF02706"/>
    </source>
</evidence>
<sequence>MSREFDVSPGKSCSNVQSYSNDFQEIDLKEIWVAICSGKKIITIVFSIILLSSVFVAVWSKDIYKAEALLAPVSNDESSRLSSLTGQFGTIAAMAGINLGAGSNVDKTALAMEVFKSRDFLRGFIDRNDILIELMASESWDEETHKLNVNEDVYDMTDSVWVRKVTGKKEPKPSSQEAIKELLKKISIEQDKNTSLIKVSVKHISPVIAKRWVDLLVKDINENMRARDIDESVRYINYLNKRIEMTKVSDMRAILYRLIEEQSKILMFAESRDEYIFKTVDAALIPEEPNEPRRFLIVMAGSLLALFISLMTAIAVYFLKKQ</sequence>
<dbReference type="GO" id="GO:0005886">
    <property type="term" value="C:plasma membrane"/>
    <property type="evidence" value="ECO:0007669"/>
    <property type="project" value="UniProtKB-SubCell"/>
</dbReference>
<evidence type="ECO:0000256" key="2">
    <source>
        <dbReference type="ARBA" id="ARBA00022475"/>
    </source>
</evidence>
<dbReference type="PANTHER" id="PTHR32309:SF13">
    <property type="entry name" value="FERRIC ENTEROBACTIN TRANSPORT PROTEIN FEPE"/>
    <property type="match status" value="1"/>
</dbReference>
<dbReference type="GO" id="GO:0004713">
    <property type="term" value="F:protein tyrosine kinase activity"/>
    <property type="evidence" value="ECO:0007669"/>
    <property type="project" value="TreeGrafter"/>
</dbReference>
<evidence type="ECO:0000256" key="6">
    <source>
        <dbReference type="SAM" id="Phobius"/>
    </source>
</evidence>
<dbReference type="AlphaFoldDB" id="A0A4U1B911"/>
<feature type="domain" description="Polysaccharide chain length determinant N-terminal" evidence="7">
    <location>
        <begin position="24"/>
        <end position="126"/>
    </location>
</feature>
<feature type="transmembrane region" description="Helical" evidence="6">
    <location>
        <begin position="295"/>
        <end position="319"/>
    </location>
</feature>
<comment type="subcellular location">
    <subcellularLocation>
        <location evidence="1">Cell membrane</location>
        <topology evidence="1">Multi-pass membrane protein</topology>
    </subcellularLocation>
</comment>
<proteinExistence type="predicted"/>
<accession>A0A4U1B911</accession>
<evidence type="ECO:0000256" key="4">
    <source>
        <dbReference type="ARBA" id="ARBA00022989"/>
    </source>
</evidence>
<feature type="transmembrane region" description="Helical" evidence="6">
    <location>
        <begin position="41"/>
        <end position="60"/>
    </location>
</feature>
<evidence type="ECO:0000256" key="3">
    <source>
        <dbReference type="ARBA" id="ARBA00022692"/>
    </source>
</evidence>
<dbReference type="RefSeq" id="WP_136854638.1">
    <property type="nucleotide sequence ID" value="NZ_SWCI01000021.1"/>
</dbReference>
<gene>
    <name evidence="8" type="ORF">FCL40_17905</name>
</gene>
<evidence type="ECO:0000256" key="1">
    <source>
        <dbReference type="ARBA" id="ARBA00004651"/>
    </source>
</evidence>
<keyword evidence="3 6" id="KW-0812">Transmembrane</keyword>
<comment type="caution">
    <text evidence="8">The sequence shown here is derived from an EMBL/GenBank/DDBJ whole genome shotgun (WGS) entry which is preliminary data.</text>
</comment>
<keyword evidence="5 6" id="KW-0472">Membrane</keyword>